<evidence type="ECO:0000313" key="2">
    <source>
        <dbReference type="EMBL" id="KAF9486720.1"/>
    </source>
</evidence>
<organism evidence="2 3">
    <name type="scientific">Pleurotus eryngii</name>
    <name type="common">Boletus of the steppes</name>
    <dbReference type="NCBI Taxonomy" id="5323"/>
    <lineage>
        <taxon>Eukaryota</taxon>
        <taxon>Fungi</taxon>
        <taxon>Dikarya</taxon>
        <taxon>Basidiomycota</taxon>
        <taxon>Agaricomycotina</taxon>
        <taxon>Agaricomycetes</taxon>
        <taxon>Agaricomycetidae</taxon>
        <taxon>Agaricales</taxon>
        <taxon>Pleurotineae</taxon>
        <taxon>Pleurotaceae</taxon>
        <taxon>Pleurotus</taxon>
    </lineage>
</organism>
<accession>A0A9P5ZHG7</accession>
<evidence type="ECO:0000256" key="1">
    <source>
        <dbReference type="SAM" id="MobiDB-lite"/>
    </source>
</evidence>
<sequence length="804" mass="91236">WTLTPLELRHSLAPKEDEYSDFPHPGPLPSVPCVVRFDIVRHFPCETLCMIGCARSDVSNGWVVTHSKTLLVDDDEAARFISAIRYCANEIELTGNEAEESIRLRFNYSYVFEQTMFEHPWFLELQRQFRSTYSLKSTLSEYQAGEVLPRGTLTSNGSWNHRIHGELTEQAGFIRRMKRLDNGEGLDEGKDAGREAEQFGSNGRNGDGNRDGISTTKTSGPPSLDETLETLSESPPRTLLFAATPLSSIEEDSHVPACPRNSVQSFDVPSTHFPSPEVPTSLAVDCPHSPPRSLIFATMPISPLDDEFELVNIIAVKRTDGHNDALDRVAEAAIDALYDDSELATEEIGMSKLHDTEAVQDMPLKPRSPTPDLAYPQENFDLSSQLRLTNKTHASVEGPTPPPVFPSILPPSVLRPGESFIELRTDQPDMWGYNDAESTLVRIQSAPIELTQFAPLYSIEPPSHHPLWNDTLGRIERIRTMKLYDGKFWSSGSYIRENSFLDFSCDAGNDWLNDGDTIIGNGVADLCARMRAEFIHPSTLRLIEEDDIREKLNQRLQQAYLDFDLPDRPHCLLDSTLPLDSIPQFDTVRDPQLRAGATLHTPPGNFFADTSFFKTAYKEPSQSRNPQTRNNIWRYDIMRLRRLRLRTTQLLQHITDYFLRGPFRKNIDALSAEDPVRHFFYNHCSIFRFLDPDAPVVSQGFNQRCIHSMNEPHEPIYEEHPFPSDNPLLTSEEESYLAYIGKAFELAGRIPLCNAVRHLRRLTCFMEADVRHLLADGYLDPTYYYDGHGRRCAITWKFSTPADL</sequence>
<dbReference type="Proteomes" id="UP000807025">
    <property type="component" value="Unassembled WGS sequence"/>
</dbReference>
<dbReference type="OrthoDB" id="3071592at2759"/>
<evidence type="ECO:0000313" key="3">
    <source>
        <dbReference type="Proteomes" id="UP000807025"/>
    </source>
</evidence>
<proteinExistence type="predicted"/>
<reference evidence="2" key="1">
    <citation type="submission" date="2020-11" db="EMBL/GenBank/DDBJ databases">
        <authorList>
            <consortium name="DOE Joint Genome Institute"/>
            <person name="Ahrendt S."/>
            <person name="Riley R."/>
            <person name="Andreopoulos W."/>
            <person name="Labutti K."/>
            <person name="Pangilinan J."/>
            <person name="Ruiz-Duenas F.J."/>
            <person name="Barrasa J.M."/>
            <person name="Sanchez-Garcia M."/>
            <person name="Camarero S."/>
            <person name="Miyauchi S."/>
            <person name="Serrano A."/>
            <person name="Linde D."/>
            <person name="Babiker R."/>
            <person name="Drula E."/>
            <person name="Ayuso-Fernandez I."/>
            <person name="Pacheco R."/>
            <person name="Padilla G."/>
            <person name="Ferreira P."/>
            <person name="Barriuso J."/>
            <person name="Kellner H."/>
            <person name="Castanera R."/>
            <person name="Alfaro M."/>
            <person name="Ramirez L."/>
            <person name="Pisabarro A.G."/>
            <person name="Kuo A."/>
            <person name="Tritt A."/>
            <person name="Lipzen A."/>
            <person name="He G."/>
            <person name="Yan M."/>
            <person name="Ng V."/>
            <person name="Cullen D."/>
            <person name="Martin F."/>
            <person name="Rosso M.-N."/>
            <person name="Henrissat B."/>
            <person name="Hibbett D."/>
            <person name="Martinez A.T."/>
            <person name="Grigoriev I.V."/>
        </authorList>
    </citation>
    <scope>NUCLEOTIDE SEQUENCE</scope>
    <source>
        <strain evidence="2">ATCC 90797</strain>
    </source>
</reference>
<protein>
    <submittedName>
        <fullName evidence="2">Uncharacterized protein</fullName>
    </submittedName>
</protein>
<dbReference type="EMBL" id="MU154978">
    <property type="protein sequence ID" value="KAF9486720.1"/>
    <property type="molecule type" value="Genomic_DNA"/>
</dbReference>
<feature type="non-terminal residue" evidence="2">
    <location>
        <position position="1"/>
    </location>
</feature>
<gene>
    <name evidence="2" type="ORF">BDN71DRAFT_906472</name>
</gene>
<name>A0A9P5ZHG7_PLEER</name>
<keyword evidence="3" id="KW-1185">Reference proteome</keyword>
<feature type="non-terminal residue" evidence="2">
    <location>
        <position position="804"/>
    </location>
</feature>
<dbReference type="AlphaFoldDB" id="A0A9P5ZHG7"/>
<comment type="caution">
    <text evidence="2">The sequence shown here is derived from an EMBL/GenBank/DDBJ whole genome shotgun (WGS) entry which is preliminary data.</text>
</comment>
<feature type="compositionally biased region" description="Basic and acidic residues" evidence="1">
    <location>
        <begin position="184"/>
        <end position="197"/>
    </location>
</feature>
<feature type="region of interest" description="Disordered" evidence="1">
    <location>
        <begin position="184"/>
        <end position="236"/>
    </location>
</feature>